<feature type="binding site" evidence="7">
    <location>
        <position position="78"/>
    </location>
    <ligand>
        <name>S-adenosyl-L-methionine</name>
        <dbReference type="ChEBI" id="CHEBI:59789"/>
    </ligand>
</feature>
<dbReference type="AlphaFoldDB" id="A0A0D8J5J2"/>
<dbReference type="Pfam" id="PF02590">
    <property type="entry name" value="SPOUT_MTase"/>
    <property type="match status" value="1"/>
</dbReference>
<keyword evidence="9" id="KW-1185">Reference proteome</keyword>
<sequence length="161" mass="17255">MQTITLIALGKLNADYYAKAAAEYAKRLSAYCRLNIVELPEEPIAEKNASPAVIGKALEKEARAILAAVPKGSGLAALCVEGKQKTSEELAAYLDERAGSGAGDVAFVIGSSHGLADSVKQTASLRLSMSKMTFPRQLARVMLLEQLYRAFSINHGGKYHK</sequence>
<keyword evidence="4 7" id="KW-0808">Transferase</keyword>
<name>A0A0D8J5J2_9FIRM</name>
<proteinExistence type="inferred from homology"/>
<evidence type="ECO:0000256" key="7">
    <source>
        <dbReference type="HAMAP-Rule" id="MF_00658"/>
    </source>
</evidence>
<accession>A0A0D8J5J2</accession>
<protein>
    <recommendedName>
        <fullName evidence="7">Ribosomal RNA large subunit methyltransferase H</fullName>
        <ecNumber evidence="7">2.1.1.177</ecNumber>
    </recommendedName>
    <alternativeName>
        <fullName evidence="7">23S rRNA (pseudouridine1915-N3)-methyltransferase</fullName>
    </alternativeName>
    <alternativeName>
        <fullName evidence="7">23S rRNA m3Psi1915 methyltransferase</fullName>
    </alternativeName>
    <alternativeName>
        <fullName evidence="7">rRNA (pseudouridine-N3-)-methyltransferase RlmH</fullName>
    </alternativeName>
</protein>
<dbReference type="Gene3D" id="3.40.1280.10">
    <property type="match status" value="1"/>
</dbReference>
<keyword evidence="2 7" id="KW-0698">rRNA processing</keyword>
<keyword evidence="1 7" id="KW-0963">Cytoplasm</keyword>
<organism evidence="8 9">
    <name type="scientific">Ruthenibacterium lactatiformans</name>
    <dbReference type="NCBI Taxonomy" id="1550024"/>
    <lineage>
        <taxon>Bacteria</taxon>
        <taxon>Bacillati</taxon>
        <taxon>Bacillota</taxon>
        <taxon>Clostridia</taxon>
        <taxon>Eubacteriales</taxon>
        <taxon>Oscillospiraceae</taxon>
        <taxon>Ruthenibacterium</taxon>
    </lineage>
</organism>
<keyword evidence="3 7" id="KW-0489">Methyltransferase</keyword>
<reference evidence="8" key="1">
    <citation type="submission" date="2015-02" db="EMBL/GenBank/DDBJ databases">
        <title>A novel member of the family Ruminococcaceae isolated from human feces.</title>
        <authorList>
            <person name="Shkoporov A.N."/>
            <person name="Chaplin A.V."/>
            <person name="Motuzova O.V."/>
            <person name="Kafarskaia L.I."/>
            <person name="Khokhlova E.V."/>
            <person name="Efimov B.A."/>
        </authorList>
    </citation>
    <scope>NUCLEOTIDE SEQUENCE [LARGE SCALE GENOMIC DNA]</scope>
    <source>
        <strain evidence="8">585-1</strain>
    </source>
</reference>
<dbReference type="InterPro" id="IPR003742">
    <property type="entry name" value="RlmH-like"/>
</dbReference>
<dbReference type="GO" id="GO:0005737">
    <property type="term" value="C:cytoplasm"/>
    <property type="evidence" value="ECO:0007669"/>
    <property type="project" value="UniProtKB-SubCell"/>
</dbReference>
<dbReference type="HAMAP" id="MF_00658">
    <property type="entry name" value="23SrRNA_methyltr_H"/>
    <property type="match status" value="1"/>
</dbReference>
<dbReference type="InterPro" id="IPR029026">
    <property type="entry name" value="tRNA_m1G_MTases_N"/>
</dbReference>
<evidence type="ECO:0000256" key="3">
    <source>
        <dbReference type="ARBA" id="ARBA00022603"/>
    </source>
</evidence>
<dbReference type="PANTHER" id="PTHR33603">
    <property type="entry name" value="METHYLTRANSFERASE"/>
    <property type="match status" value="1"/>
</dbReference>
<evidence type="ECO:0000256" key="2">
    <source>
        <dbReference type="ARBA" id="ARBA00022552"/>
    </source>
</evidence>
<dbReference type="PIRSF" id="PIRSF004505">
    <property type="entry name" value="MT_bac"/>
    <property type="match status" value="1"/>
</dbReference>
<comment type="similarity">
    <text evidence="6 7">Belongs to the RNA methyltransferase RlmH family.</text>
</comment>
<evidence type="ECO:0000256" key="6">
    <source>
        <dbReference type="ARBA" id="ARBA00038303"/>
    </source>
</evidence>
<evidence type="ECO:0000256" key="1">
    <source>
        <dbReference type="ARBA" id="ARBA00022490"/>
    </source>
</evidence>
<gene>
    <name evidence="7" type="primary">rlmH</name>
    <name evidence="8" type="ORF">TQ39_02365</name>
</gene>
<dbReference type="EMBL" id="JXXK01000002">
    <property type="protein sequence ID" value="KJF41083.1"/>
    <property type="molecule type" value="Genomic_DNA"/>
</dbReference>
<dbReference type="PATRIC" id="fig|1550024.3.peg.526"/>
<evidence type="ECO:0000256" key="5">
    <source>
        <dbReference type="ARBA" id="ARBA00022691"/>
    </source>
</evidence>
<dbReference type="PANTHER" id="PTHR33603:SF1">
    <property type="entry name" value="RIBOSOMAL RNA LARGE SUBUNIT METHYLTRANSFERASE H"/>
    <property type="match status" value="1"/>
</dbReference>
<dbReference type="GeneID" id="42855479"/>
<dbReference type="EC" id="2.1.1.177" evidence="7"/>
<feature type="binding site" evidence="7">
    <location>
        <position position="110"/>
    </location>
    <ligand>
        <name>S-adenosyl-L-methionine</name>
        <dbReference type="ChEBI" id="CHEBI:59789"/>
    </ligand>
</feature>
<comment type="catalytic activity">
    <reaction evidence="7">
        <text>pseudouridine(1915) in 23S rRNA + S-adenosyl-L-methionine = N(3)-methylpseudouridine(1915) in 23S rRNA + S-adenosyl-L-homocysteine + H(+)</text>
        <dbReference type="Rhea" id="RHEA:42752"/>
        <dbReference type="Rhea" id="RHEA-COMP:10221"/>
        <dbReference type="Rhea" id="RHEA-COMP:10222"/>
        <dbReference type="ChEBI" id="CHEBI:15378"/>
        <dbReference type="ChEBI" id="CHEBI:57856"/>
        <dbReference type="ChEBI" id="CHEBI:59789"/>
        <dbReference type="ChEBI" id="CHEBI:65314"/>
        <dbReference type="ChEBI" id="CHEBI:74486"/>
        <dbReference type="EC" id="2.1.1.177"/>
    </reaction>
</comment>
<evidence type="ECO:0000313" key="9">
    <source>
        <dbReference type="Proteomes" id="UP000032483"/>
    </source>
</evidence>
<dbReference type="Proteomes" id="UP000032483">
    <property type="component" value="Unassembled WGS sequence"/>
</dbReference>
<dbReference type="RefSeq" id="WP_050004421.1">
    <property type="nucleotide sequence ID" value="NZ_JXXK01000002.1"/>
</dbReference>
<evidence type="ECO:0000313" key="8">
    <source>
        <dbReference type="EMBL" id="KJF41083.1"/>
    </source>
</evidence>
<dbReference type="SUPFAM" id="SSF75217">
    <property type="entry name" value="alpha/beta knot"/>
    <property type="match status" value="1"/>
</dbReference>
<feature type="binding site" evidence="7">
    <location>
        <begin position="129"/>
        <end position="134"/>
    </location>
    <ligand>
        <name>S-adenosyl-L-methionine</name>
        <dbReference type="ChEBI" id="CHEBI:59789"/>
    </ligand>
</feature>
<comment type="subcellular location">
    <subcellularLocation>
        <location evidence="7">Cytoplasm</location>
    </subcellularLocation>
</comment>
<keyword evidence="5 7" id="KW-0949">S-adenosyl-L-methionine</keyword>
<comment type="caution">
    <text evidence="8">The sequence shown here is derived from an EMBL/GenBank/DDBJ whole genome shotgun (WGS) entry which is preliminary data.</text>
</comment>
<comment type="subunit">
    <text evidence="7">Homodimer.</text>
</comment>
<dbReference type="InterPro" id="IPR029028">
    <property type="entry name" value="Alpha/beta_knot_MTases"/>
</dbReference>
<dbReference type="CDD" id="cd18081">
    <property type="entry name" value="RlmH-like"/>
    <property type="match status" value="1"/>
</dbReference>
<comment type="function">
    <text evidence="7">Specifically methylates the pseudouridine at position 1915 (m3Psi1915) in 23S rRNA.</text>
</comment>
<dbReference type="GO" id="GO:0070038">
    <property type="term" value="F:rRNA (pseudouridine-N3-)-methyltransferase activity"/>
    <property type="evidence" value="ECO:0007669"/>
    <property type="project" value="UniProtKB-UniRule"/>
</dbReference>
<evidence type="ECO:0000256" key="4">
    <source>
        <dbReference type="ARBA" id="ARBA00022679"/>
    </source>
</evidence>